<keyword evidence="9" id="KW-1185">Reference proteome</keyword>
<evidence type="ECO:0000256" key="1">
    <source>
        <dbReference type="ARBA" id="ARBA00004167"/>
    </source>
</evidence>
<dbReference type="Proteomes" id="UP001610335">
    <property type="component" value="Unassembled WGS sequence"/>
</dbReference>
<proteinExistence type="predicted"/>
<evidence type="ECO:0000256" key="3">
    <source>
        <dbReference type="ARBA" id="ARBA00022989"/>
    </source>
</evidence>
<keyword evidence="7" id="KW-0732">Signal</keyword>
<feature type="region of interest" description="Disordered" evidence="5">
    <location>
        <begin position="194"/>
        <end position="235"/>
    </location>
</feature>
<gene>
    <name evidence="8" type="ORF">BDW59DRAFT_152484</name>
</gene>
<evidence type="ECO:0000256" key="4">
    <source>
        <dbReference type="ARBA" id="ARBA00023136"/>
    </source>
</evidence>
<accession>A0ABR4HQC4</accession>
<comment type="caution">
    <text evidence="8">The sequence shown here is derived from an EMBL/GenBank/DDBJ whole genome shotgun (WGS) entry which is preliminary data.</text>
</comment>
<feature type="chain" id="PRO_5046972588" description="Mid2 domain-containing protein" evidence="7">
    <location>
        <begin position="24"/>
        <end position="312"/>
    </location>
</feature>
<evidence type="ECO:0000313" key="9">
    <source>
        <dbReference type="Proteomes" id="UP001610335"/>
    </source>
</evidence>
<dbReference type="PANTHER" id="PTHR15549">
    <property type="entry name" value="PAIRED IMMUNOGLOBULIN-LIKE TYPE 2 RECEPTOR"/>
    <property type="match status" value="1"/>
</dbReference>
<comment type="subcellular location">
    <subcellularLocation>
        <location evidence="1">Membrane</location>
        <topology evidence="1">Single-pass membrane protein</topology>
    </subcellularLocation>
</comment>
<feature type="compositionally biased region" description="Low complexity" evidence="5">
    <location>
        <begin position="118"/>
        <end position="149"/>
    </location>
</feature>
<evidence type="ECO:0008006" key="10">
    <source>
        <dbReference type="Google" id="ProtNLM"/>
    </source>
</evidence>
<evidence type="ECO:0000256" key="7">
    <source>
        <dbReference type="SAM" id="SignalP"/>
    </source>
</evidence>
<keyword evidence="2 6" id="KW-0812">Transmembrane</keyword>
<reference evidence="8 9" key="1">
    <citation type="submission" date="2024-07" db="EMBL/GenBank/DDBJ databases">
        <title>Section-level genome sequencing and comparative genomics of Aspergillus sections Usti and Cavernicolus.</title>
        <authorList>
            <consortium name="Lawrence Berkeley National Laboratory"/>
            <person name="Nybo J.L."/>
            <person name="Vesth T.C."/>
            <person name="Theobald S."/>
            <person name="Frisvad J.C."/>
            <person name="Larsen T.O."/>
            <person name="Kjaerboelling I."/>
            <person name="Rothschild-Mancinelli K."/>
            <person name="Lyhne E.K."/>
            <person name="Kogle M.E."/>
            <person name="Barry K."/>
            <person name="Clum A."/>
            <person name="Na H."/>
            <person name="Ledsgaard L."/>
            <person name="Lin J."/>
            <person name="Lipzen A."/>
            <person name="Kuo A."/>
            <person name="Riley R."/>
            <person name="Mondo S."/>
            <person name="LaButti K."/>
            <person name="Haridas S."/>
            <person name="Pangalinan J."/>
            <person name="Salamov A.A."/>
            <person name="Simmons B.A."/>
            <person name="Magnuson J.K."/>
            <person name="Chen J."/>
            <person name="Drula E."/>
            <person name="Henrissat B."/>
            <person name="Wiebenga A."/>
            <person name="Lubbers R.J."/>
            <person name="Gomes A.C."/>
            <person name="Makela M.R."/>
            <person name="Stajich J."/>
            <person name="Grigoriev I.V."/>
            <person name="Mortensen U.H."/>
            <person name="De vries R.P."/>
            <person name="Baker S.E."/>
            <person name="Andersen M.R."/>
        </authorList>
    </citation>
    <scope>NUCLEOTIDE SEQUENCE [LARGE SCALE GENOMIC DNA]</scope>
    <source>
        <strain evidence="8 9">CBS 600.67</strain>
    </source>
</reference>
<protein>
    <recommendedName>
        <fullName evidence="10">Mid2 domain-containing protein</fullName>
    </recommendedName>
</protein>
<dbReference type="InterPro" id="IPR051694">
    <property type="entry name" value="Immunoregulatory_rcpt-like"/>
</dbReference>
<evidence type="ECO:0000313" key="8">
    <source>
        <dbReference type="EMBL" id="KAL2817683.1"/>
    </source>
</evidence>
<feature type="transmembrane region" description="Helical" evidence="6">
    <location>
        <begin position="161"/>
        <end position="183"/>
    </location>
</feature>
<keyword evidence="4 6" id="KW-0472">Membrane</keyword>
<feature type="region of interest" description="Disordered" evidence="5">
    <location>
        <begin position="118"/>
        <end position="156"/>
    </location>
</feature>
<dbReference type="PANTHER" id="PTHR15549:SF26">
    <property type="entry name" value="AXIAL BUDDING PATTERN PROTEIN 2-RELATED"/>
    <property type="match status" value="1"/>
</dbReference>
<feature type="signal peptide" evidence="7">
    <location>
        <begin position="1"/>
        <end position="23"/>
    </location>
</feature>
<evidence type="ECO:0000256" key="5">
    <source>
        <dbReference type="SAM" id="MobiDB-lite"/>
    </source>
</evidence>
<sequence length="312" mass="33214">MARFPTFWSAYLALVLVLPWASAWTVLWRNETISAEVIDGQSEQNCTQIWHQEGEQFSFDPEGPWCLKFYRDPNCESSNGISCDGRFWRQVASQNLSAFNVYAMPPASRTSFGFVSTSATPTADSSTTTTETLTPTAPSADETPAAEASSGEDDSELSGGAIAGIAIGVVVAVAFLCAACFYLGRRSGRKAAAAARAAPLSNPSPPDQPNTSTNSTSPPSPPPSTTPTVNGPLPVVAELPKPPMVETPLSIYSPAPITYIQPPNGVRMVELQGQNAGVELSNTRQIQELQNSRQVQELEGQGVVKSGTNSWS</sequence>
<organism evidence="8 9">
    <name type="scientific">Aspergillus cavernicola</name>
    <dbReference type="NCBI Taxonomy" id="176166"/>
    <lineage>
        <taxon>Eukaryota</taxon>
        <taxon>Fungi</taxon>
        <taxon>Dikarya</taxon>
        <taxon>Ascomycota</taxon>
        <taxon>Pezizomycotina</taxon>
        <taxon>Eurotiomycetes</taxon>
        <taxon>Eurotiomycetidae</taxon>
        <taxon>Eurotiales</taxon>
        <taxon>Aspergillaceae</taxon>
        <taxon>Aspergillus</taxon>
        <taxon>Aspergillus subgen. Nidulantes</taxon>
    </lineage>
</organism>
<dbReference type="EMBL" id="JBFXLS010000090">
    <property type="protein sequence ID" value="KAL2817683.1"/>
    <property type="molecule type" value="Genomic_DNA"/>
</dbReference>
<evidence type="ECO:0000256" key="2">
    <source>
        <dbReference type="ARBA" id="ARBA00022692"/>
    </source>
</evidence>
<keyword evidence="3 6" id="KW-1133">Transmembrane helix</keyword>
<evidence type="ECO:0000256" key="6">
    <source>
        <dbReference type="SAM" id="Phobius"/>
    </source>
</evidence>
<name>A0ABR4HQC4_9EURO</name>